<evidence type="ECO:0000313" key="9">
    <source>
        <dbReference type="Proteomes" id="UP000595933"/>
    </source>
</evidence>
<evidence type="ECO:0000256" key="6">
    <source>
        <dbReference type="SAM" id="SignalP"/>
    </source>
</evidence>
<evidence type="ECO:0000259" key="7">
    <source>
        <dbReference type="Pfam" id="PF06004"/>
    </source>
</evidence>
<dbReference type="EMBL" id="CP067013">
    <property type="protein sequence ID" value="QQN49591.1"/>
    <property type="molecule type" value="Genomic_DNA"/>
</dbReference>
<keyword evidence="5 8" id="KW-0449">Lipoprotein</keyword>
<evidence type="ECO:0000313" key="8">
    <source>
        <dbReference type="EMBL" id="QQN49591.1"/>
    </source>
</evidence>
<evidence type="ECO:0000256" key="5">
    <source>
        <dbReference type="ARBA" id="ARBA00023288"/>
    </source>
</evidence>
<dbReference type="Pfam" id="PF06004">
    <property type="entry name" value="DUF903"/>
    <property type="match status" value="1"/>
</dbReference>
<dbReference type="AlphaFoldDB" id="A0A9X7V239"/>
<dbReference type="Gene3D" id="2.30.30.100">
    <property type="match status" value="1"/>
</dbReference>
<dbReference type="Proteomes" id="UP000595933">
    <property type="component" value="Chromosome"/>
</dbReference>
<dbReference type="NCBIfam" id="NF033216">
    <property type="entry name" value="lipo_YgdI_YgdR"/>
    <property type="match status" value="1"/>
</dbReference>
<dbReference type="RefSeq" id="WP_200290446.1">
    <property type="nucleotide sequence ID" value="NZ_CP067013.1"/>
</dbReference>
<accession>A0A9X7V239</accession>
<keyword evidence="2 6" id="KW-0732">Signal</keyword>
<evidence type="ECO:0000256" key="3">
    <source>
        <dbReference type="ARBA" id="ARBA00023136"/>
    </source>
</evidence>
<evidence type="ECO:0000256" key="4">
    <source>
        <dbReference type="ARBA" id="ARBA00023139"/>
    </source>
</evidence>
<feature type="domain" description="Lipoprotein YgdI/YgdR-like SH3-like" evidence="7">
    <location>
        <begin position="23"/>
        <end position="70"/>
    </location>
</feature>
<dbReference type="InterPro" id="IPR010305">
    <property type="entry name" value="YgdI/YgdR-like"/>
</dbReference>
<proteinExistence type="predicted"/>
<evidence type="ECO:0000256" key="1">
    <source>
        <dbReference type="ARBA" id="ARBA00022475"/>
    </source>
</evidence>
<dbReference type="PANTHER" id="PTHR37011:SF1">
    <property type="entry name" value="POT FAMILY PEPTIDE TRANSPORT PROTEIN"/>
    <property type="match status" value="1"/>
</dbReference>
<keyword evidence="3" id="KW-0472">Membrane</keyword>
<keyword evidence="4" id="KW-0564">Palmitate</keyword>
<evidence type="ECO:0000256" key="2">
    <source>
        <dbReference type="ARBA" id="ARBA00022729"/>
    </source>
</evidence>
<sequence>MFRTFSFAMLALGMALLGGCASPSQITLTDGRQMQSLDTPEHDEDTGFYEFEQADGRRIRVNRDQVQSIQTLD</sequence>
<gene>
    <name evidence="8" type="ORF">I6H70_13630</name>
</gene>
<protein>
    <submittedName>
        <fullName evidence="8">YgdI/YgdR family lipoprotein</fullName>
    </submittedName>
</protein>
<organism evidence="8 9">
    <name type="scientific">Stutzerimonas balearica</name>
    <dbReference type="NCBI Taxonomy" id="74829"/>
    <lineage>
        <taxon>Bacteria</taxon>
        <taxon>Pseudomonadati</taxon>
        <taxon>Pseudomonadota</taxon>
        <taxon>Gammaproteobacteria</taxon>
        <taxon>Pseudomonadales</taxon>
        <taxon>Pseudomonadaceae</taxon>
        <taxon>Stutzerimonas</taxon>
    </lineage>
</organism>
<feature type="chain" id="PRO_5040965049" evidence="6">
    <location>
        <begin position="22"/>
        <end position="73"/>
    </location>
</feature>
<dbReference type="InterPro" id="IPR047807">
    <property type="entry name" value="YgdI/YgdR-like_SH3-like"/>
</dbReference>
<keyword evidence="1" id="KW-1003">Cell membrane</keyword>
<dbReference type="PROSITE" id="PS51257">
    <property type="entry name" value="PROKAR_LIPOPROTEIN"/>
    <property type="match status" value="1"/>
</dbReference>
<feature type="signal peptide" evidence="6">
    <location>
        <begin position="1"/>
        <end position="21"/>
    </location>
</feature>
<dbReference type="PANTHER" id="PTHR37011">
    <property type="entry name" value="POT FAMILY PEPTIDE TRANSPORT PROTEIN-RELATED"/>
    <property type="match status" value="1"/>
</dbReference>
<dbReference type="SUPFAM" id="SSF50182">
    <property type="entry name" value="Sm-like ribonucleoproteins"/>
    <property type="match status" value="1"/>
</dbReference>
<reference evidence="8 9" key="1">
    <citation type="submission" date="2020-12" db="EMBL/GenBank/DDBJ databases">
        <title>FDA dAtabase for Regulatory Grade micrObial Sequences (FDA-ARGOS): Supporting development and validation of Infectious Disease Dx tests.</title>
        <authorList>
            <person name="Sproer C."/>
            <person name="Gronow S."/>
            <person name="Severitt S."/>
            <person name="Schroder I."/>
            <person name="Tallon L."/>
            <person name="Sadzewicz L."/>
            <person name="Zhao X."/>
            <person name="Boylan J."/>
            <person name="Ott S."/>
            <person name="Bowen H."/>
            <person name="Vavikolanu K."/>
            <person name="Mehta A."/>
            <person name="Aluvathingal J."/>
            <person name="Nadendla S."/>
            <person name="Lowell S."/>
            <person name="Myers T."/>
            <person name="Yan Y."/>
            <person name="Sichtig H."/>
        </authorList>
    </citation>
    <scope>NUCLEOTIDE SEQUENCE [LARGE SCALE GENOMIC DNA]</scope>
    <source>
        <strain evidence="8 9">FDAARGOS_1013</strain>
    </source>
</reference>
<dbReference type="InterPro" id="IPR010920">
    <property type="entry name" value="LSM_dom_sf"/>
</dbReference>
<name>A0A9X7V239_9GAMM</name>